<keyword evidence="3" id="KW-1052">Target cell membrane</keyword>
<evidence type="ECO:0000256" key="1">
    <source>
        <dbReference type="ARBA" id="ARBA00004175"/>
    </source>
</evidence>
<dbReference type="Proteomes" id="UP000472271">
    <property type="component" value="Chromosome 24"/>
</dbReference>
<dbReference type="GO" id="GO:0046930">
    <property type="term" value="C:pore complex"/>
    <property type="evidence" value="ECO:0007669"/>
    <property type="project" value="InterPro"/>
</dbReference>
<evidence type="ECO:0000256" key="2">
    <source>
        <dbReference type="ARBA" id="ARBA00004532"/>
    </source>
</evidence>
<reference evidence="6" key="1">
    <citation type="submission" date="2019-06" db="EMBL/GenBank/DDBJ databases">
        <authorList>
            <consortium name="Wellcome Sanger Institute Data Sharing"/>
        </authorList>
    </citation>
    <scope>NUCLEOTIDE SEQUENCE [LARGE SCALE GENOMIC DNA]</scope>
</reference>
<evidence type="ECO:0000256" key="5">
    <source>
        <dbReference type="ARBA" id="ARBA00023331"/>
    </source>
</evidence>
<organism evidence="6 7">
    <name type="scientific">Sphaeramia orbicularis</name>
    <name type="common">orbiculate cardinalfish</name>
    <dbReference type="NCBI Taxonomy" id="375764"/>
    <lineage>
        <taxon>Eukaryota</taxon>
        <taxon>Metazoa</taxon>
        <taxon>Chordata</taxon>
        <taxon>Craniata</taxon>
        <taxon>Vertebrata</taxon>
        <taxon>Euteleostomi</taxon>
        <taxon>Actinopterygii</taxon>
        <taxon>Neopterygii</taxon>
        <taxon>Teleostei</taxon>
        <taxon>Neoteleostei</taxon>
        <taxon>Acanthomorphata</taxon>
        <taxon>Gobiaria</taxon>
        <taxon>Kurtiformes</taxon>
        <taxon>Apogonoidei</taxon>
        <taxon>Apogonidae</taxon>
        <taxon>Apogoninae</taxon>
        <taxon>Sphaeramia</taxon>
    </lineage>
</organism>
<dbReference type="GO" id="GO:0044218">
    <property type="term" value="C:other organism cell membrane"/>
    <property type="evidence" value="ECO:0007669"/>
    <property type="project" value="UniProtKB-KW"/>
</dbReference>
<dbReference type="PANTHER" id="PTHR40388:SF1">
    <property type="entry name" value="BRYOPORIN"/>
    <property type="match status" value="1"/>
</dbReference>
<accession>A0A672Z9L5</accession>
<dbReference type="GO" id="GO:0051715">
    <property type="term" value="P:cytolysis in another organism"/>
    <property type="evidence" value="ECO:0007669"/>
    <property type="project" value="InterPro"/>
</dbReference>
<dbReference type="GO" id="GO:0042151">
    <property type="term" value="C:nematocyst"/>
    <property type="evidence" value="ECO:0007669"/>
    <property type="project" value="UniProtKB-SubCell"/>
</dbReference>
<keyword evidence="4" id="KW-0472">Membrane</keyword>
<dbReference type="Pfam" id="PF06369">
    <property type="entry name" value="Anemone_cytotox"/>
    <property type="match status" value="1"/>
</dbReference>
<dbReference type="GO" id="GO:0006812">
    <property type="term" value="P:monoatomic cation transport"/>
    <property type="evidence" value="ECO:0007669"/>
    <property type="project" value="InterPro"/>
</dbReference>
<dbReference type="Ensembl" id="ENSSORT00005014467.1">
    <property type="protein sequence ID" value="ENSSORP00005014046.1"/>
    <property type="gene ID" value="ENSSORG00005007199.1"/>
</dbReference>
<keyword evidence="4" id="KW-1053">Target membrane</keyword>
<dbReference type="GO" id="GO:0015267">
    <property type="term" value="F:channel activity"/>
    <property type="evidence" value="ECO:0007669"/>
    <property type="project" value="InterPro"/>
</dbReference>
<keyword evidence="7" id="KW-1185">Reference proteome</keyword>
<name>A0A672Z9L5_9TELE</name>
<dbReference type="PANTHER" id="PTHR40388">
    <property type="entry name" value="BRYOPORIN"/>
    <property type="match status" value="1"/>
</dbReference>
<dbReference type="SUPFAM" id="SSF63724">
    <property type="entry name" value="Cytolysin/lectin"/>
    <property type="match status" value="1"/>
</dbReference>
<keyword evidence="5" id="KW-0166">Nematocyst</keyword>
<dbReference type="AlphaFoldDB" id="A0A672Z9L5"/>
<dbReference type="InParanoid" id="A0A672Z9L5"/>
<comment type="subcellular location">
    <subcellularLocation>
        <location evidence="2">Nematocyst</location>
    </subcellularLocation>
    <subcellularLocation>
        <location evidence="1">Target cell membrane</location>
    </subcellularLocation>
</comment>
<evidence type="ECO:0000313" key="7">
    <source>
        <dbReference type="Proteomes" id="UP000472271"/>
    </source>
</evidence>
<proteinExistence type="predicted"/>
<dbReference type="Gene3D" id="2.60.270.20">
    <property type="entry name" value="Cytolysin/lectin"/>
    <property type="match status" value="1"/>
</dbReference>
<dbReference type="InterPro" id="IPR050677">
    <property type="entry name" value="Actinoporin_PFT"/>
</dbReference>
<evidence type="ECO:0000256" key="3">
    <source>
        <dbReference type="ARBA" id="ARBA00022537"/>
    </source>
</evidence>
<protein>
    <submittedName>
        <fullName evidence="6">Uncharacterized protein</fullName>
    </submittedName>
</protein>
<dbReference type="GO" id="GO:0046931">
    <property type="term" value="P:pore complex assembly"/>
    <property type="evidence" value="ECO:0007669"/>
    <property type="project" value="InterPro"/>
</dbReference>
<reference evidence="6" key="3">
    <citation type="submission" date="2025-09" db="UniProtKB">
        <authorList>
            <consortium name="Ensembl"/>
        </authorList>
    </citation>
    <scope>IDENTIFICATION</scope>
</reference>
<reference evidence="6" key="2">
    <citation type="submission" date="2025-08" db="UniProtKB">
        <authorList>
            <consortium name="Ensembl"/>
        </authorList>
    </citation>
    <scope>IDENTIFICATION</scope>
</reference>
<sequence length="182" mass="20375">PLTSAFNFAINLSFLRFRTMDPLAVCLTPWVKHTLTSFFFVASSVHIVSGVCAEPLPPHIGPRSSGKALFTKTPHAARGSVGVFTYDLLDQPTKKPTVKVAVMFSVPYDFNLYSNWFAVGIFNTCTECNYDLYYKMYNNTGQTFRRRKADGKTLTHKGCDVTVMATMSNSYQPVMKVEVTDD</sequence>
<dbReference type="InterPro" id="IPR015926">
    <property type="entry name" value="Cytolysin/lectin"/>
</dbReference>
<dbReference type="InterPro" id="IPR009104">
    <property type="entry name" value="Anemon_actinoporin-like"/>
</dbReference>
<evidence type="ECO:0000313" key="6">
    <source>
        <dbReference type="Ensembl" id="ENSSORP00005014046.1"/>
    </source>
</evidence>
<evidence type="ECO:0000256" key="4">
    <source>
        <dbReference type="ARBA" id="ARBA00023298"/>
    </source>
</evidence>